<dbReference type="Pfam" id="PF17642">
    <property type="entry name" value="TssD"/>
    <property type="match status" value="1"/>
</dbReference>
<dbReference type="InterPro" id="IPR041408">
    <property type="entry name" value="Hcp_Tssd"/>
</dbReference>
<reference evidence="1 2" key="1">
    <citation type="submission" date="2017-11" db="EMBL/GenBank/DDBJ databases">
        <title>Infants hospitalized years apart are colonized by the same room-sourced microbial strains.</title>
        <authorList>
            <person name="Brooks B."/>
            <person name="Olm M.R."/>
            <person name="Firek B.A."/>
            <person name="Baker R."/>
            <person name="Thomas B.C."/>
            <person name="Morowitz M.J."/>
            <person name="Banfield J.F."/>
        </authorList>
    </citation>
    <scope>NUCLEOTIDE SEQUENCE [LARGE SCALE GENOMIC DNA]</scope>
    <source>
        <strain evidence="1">S2_009_000_R2_76</strain>
    </source>
</reference>
<evidence type="ECO:0000313" key="2">
    <source>
        <dbReference type="Proteomes" id="UP000249645"/>
    </source>
</evidence>
<dbReference type="EMBL" id="QFOI01000043">
    <property type="protein sequence ID" value="PZP51082.1"/>
    <property type="molecule type" value="Genomic_DNA"/>
</dbReference>
<sequence length="129" mass="14391">MSFLAKLNVDGNELNVLECSFSFSQDINAIGQPSSIPVGGTVELTVESTGGTNLFDWMISATQVKSGTVTFYRRDAMSKLKELIFKDAHCIDYNEHYKHNGEFPMQTTITISANVLTLNDSQFKNNWSK</sequence>
<evidence type="ECO:0008006" key="3">
    <source>
        <dbReference type="Google" id="ProtNLM"/>
    </source>
</evidence>
<dbReference type="AlphaFoldDB" id="A0A2W5H6B7"/>
<protein>
    <recommendedName>
        <fullName evidence="3">Phage tail protein</fullName>
    </recommendedName>
</protein>
<name>A0A2W5H6B7_9SPHI</name>
<evidence type="ECO:0000313" key="1">
    <source>
        <dbReference type="EMBL" id="PZP51082.1"/>
    </source>
</evidence>
<dbReference type="GO" id="GO:0033104">
    <property type="term" value="C:type VI protein secretion system complex"/>
    <property type="evidence" value="ECO:0007669"/>
    <property type="project" value="InterPro"/>
</dbReference>
<dbReference type="Proteomes" id="UP000249645">
    <property type="component" value="Unassembled WGS sequence"/>
</dbReference>
<accession>A0A2W5H6B7</accession>
<gene>
    <name evidence="1" type="ORF">DI598_04060</name>
</gene>
<comment type="caution">
    <text evidence="1">The sequence shown here is derived from an EMBL/GenBank/DDBJ whole genome shotgun (WGS) entry which is preliminary data.</text>
</comment>
<proteinExistence type="predicted"/>
<organism evidence="1 2">
    <name type="scientific">Pseudopedobacter saltans</name>
    <dbReference type="NCBI Taxonomy" id="151895"/>
    <lineage>
        <taxon>Bacteria</taxon>
        <taxon>Pseudomonadati</taxon>
        <taxon>Bacteroidota</taxon>
        <taxon>Sphingobacteriia</taxon>
        <taxon>Sphingobacteriales</taxon>
        <taxon>Sphingobacteriaceae</taxon>
        <taxon>Pseudopedobacter</taxon>
    </lineage>
</organism>